<gene>
    <name evidence="14" type="ORF">NMOB1V02_LOCUS11166</name>
</gene>
<feature type="transmembrane region" description="Helical" evidence="13">
    <location>
        <begin position="57"/>
        <end position="76"/>
    </location>
</feature>
<accession>A0A7R9BXW4</accession>
<dbReference type="EMBL" id="OA887654">
    <property type="protein sequence ID" value="CAD7283551.1"/>
    <property type="molecule type" value="Genomic_DNA"/>
</dbReference>
<dbReference type="Gene3D" id="1.10.287.770">
    <property type="entry name" value="YojJ-like"/>
    <property type="match status" value="1"/>
</dbReference>
<evidence type="ECO:0000256" key="8">
    <source>
        <dbReference type="ARBA" id="ARBA00023065"/>
    </source>
</evidence>
<keyword evidence="9 13" id="KW-0472">Membrane</keyword>
<evidence type="ECO:0000256" key="1">
    <source>
        <dbReference type="ARBA" id="ARBA00004141"/>
    </source>
</evidence>
<organism evidence="14">
    <name type="scientific">Notodromas monacha</name>
    <dbReference type="NCBI Taxonomy" id="399045"/>
    <lineage>
        <taxon>Eukaryota</taxon>
        <taxon>Metazoa</taxon>
        <taxon>Ecdysozoa</taxon>
        <taxon>Arthropoda</taxon>
        <taxon>Crustacea</taxon>
        <taxon>Oligostraca</taxon>
        <taxon>Ostracoda</taxon>
        <taxon>Podocopa</taxon>
        <taxon>Podocopida</taxon>
        <taxon>Cypridocopina</taxon>
        <taxon>Cypridoidea</taxon>
        <taxon>Cyprididae</taxon>
        <taxon>Notodromas</taxon>
    </lineage>
</organism>
<evidence type="ECO:0000256" key="6">
    <source>
        <dbReference type="ARBA" id="ARBA00022989"/>
    </source>
</evidence>
<dbReference type="EMBL" id="CAJPEX010005617">
    <property type="protein sequence ID" value="CAG0923703.1"/>
    <property type="molecule type" value="Genomic_DNA"/>
</dbReference>
<dbReference type="Pfam" id="PF00858">
    <property type="entry name" value="ASC"/>
    <property type="match status" value="1"/>
</dbReference>
<dbReference type="OrthoDB" id="6021021at2759"/>
<dbReference type="AlphaFoldDB" id="A0A7R9BXW4"/>
<keyword evidence="7" id="KW-0915">Sodium</keyword>
<name>A0A7R9BXW4_9CRUS</name>
<dbReference type="PANTHER" id="PTHR11690">
    <property type="entry name" value="AMILORIDE-SENSITIVE SODIUM CHANNEL-RELATED"/>
    <property type="match status" value="1"/>
</dbReference>
<keyword evidence="4 12" id="KW-0894">Sodium channel</keyword>
<evidence type="ECO:0000313" key="14">
    <source>
        <dbReference type="EMBL" id="CAD7283551.1"/>
    </source>
</evidence>
<evidence type="ECO:0000256" key="11">
    <source>
        <dbReference type="ARBA" id="ARBA00023303"/>
    </source>
</evidence>
<evidence type="ECO:0000256" key="9">
    <source>
        <dbReference type="ARBA" id="ARBA00023136"/>
    </source>
</evidence>
<evidence type="ECO:0000256" key="3">
    <source>
        <dbReference type="ARBA" id="ARBA00022448"/>
    </source>
</evidence>
<dbReference type="GO" id="GO:0005886">
    <property type="term" value="C:plasma membrane"/>
    <property type="evidence" value="ECO:0007669"/>
    <property type="project" value="TreeGrafter"/>
</dbReference>
<dbReference type="Proteomes" id="UP000678499">
    <property type="component" value="Unassembled WGS sequence"/>
</dbReference>
<evidence type="ECO:0000256" key="5">
    <source>
        <dbReference type="ARBA" id="ARBA00022692"/>
    </source>
</evidence>
<comment type="similarity">
    <text evidence="2 12">Belongs to the amiloride-sensitive sodium channel (TC 1.A.6) family.</text>
</comment>
<evidence type="ECO:0000256" key="13">
    <source>
        <dbReference type="SAM" id="Phobius"/>
    </source>
</evidence>
<sequence length="141" mass="15746">MSKTFGAMAETDEERRSILAREFTKVNIYFETFKVTNIGEDAKYDFSKTLSDLGGAAGLYLGICVVTLLEILELILSLCKSSIRFLCCRSSGKMQDKTTMGNVTHLQASLGLCGRERSVKRSFLLCTQERERDSHGVHHAI</sequence>
<evidence type="ECO:0000256" key="2">
    <source>
        <dbReference type="ARBA" id="ARBA00007193"/>
    </source>
</evidence>
<dbReference type="GO" id="GO:0015280">
    <property type="term" value="F:ligand-gated sodium channel activity"/>
    <property type="evidence" value="ECO:0007669"/>
    <property type="project" value="TreeGrafter"/>
</dbReference>
<protein>
    <submittedName>
        <fullName evidence="14">Uncharacterized protein</fullName>
    </submittedName>
</protein>
<dbReference type="PANTHER" id="PTHR11690:SF248">
    <property type="entry name" value="PICKPOCKET 17, ISOFORM A"/>
    <property type="match status" value="1"/>
</dbReference>
<reference evidence="14" key="1">
    <citation type="submission" date="2020-11" db="EMBL/GenBank/DDBJ databases">
        <authorList>
            <person name="Tran Van P."/>
        </authorList>
    </citation>
    <scope>NUCLEOTIDE SEQUENCE</scope>
</reference>
<dbReference type="InterPro" id="IPR001873">
    <property type="entry name" value="ENaC"/>
</dbReference>
<keyword evidence="15" id="KW-1185">Reference proteome</keyword>
<comment type="subcellular location">
    <subcellularLocation>
        <location evidence="1">Membrane</location>
        <topology evidence="1">Multi-pass membrane protein</topology>
    </subcellularLocation>
</comment>
<evidence type="ECO:0000313" key="15">
    <source>
        <dbReference type="Proteomes" id="UP000678499"/>
    </source>
</evidence>
<evidence type="ECO:0000256" key="4">
    <source>
        <dbReference type="ARBA" id="ARBA00022461"/>
    </source>
</evidence>
<keyword evidence="3 12" id="KW-0813">Transport</keyword>
<proteinExistence type="inferred from homology"/>
<keyword evidence="6 13" id="KW-1133">Transmembrane helix</keyword>
<dbReference type="PRINTS" id="PR01078">
    <property type="entry name" value="AMINACHANNEL"/>
</dbReference>
<evidence type="ECO:0000256" key="12">
    <source>
        <dbReference type="RuleBase" id="RU000679"/>
    </source>
</evidence>
<keyword evidence="10 12" id="KW-0739">Sodium transport</keyword>
<keyword evidence="5 12" id="KW-0812">Transmembrane</keyword>
<keyword evidence="8 12" id="KW-0406">Ion transport</keyword>
<evidence type="ECO:0000256" key="7">
    <source>
        <dbReference type="ARBA" id="ARBA00023053"/>
    </source>
</evidence>
<keyword evidence="11 12" id="KW-0407">Ion channel</keyword>
<evidence type="ECO:0000256" key="10">
    <source>
        <dbReference type="ARBA" id="ARBA00023201"/>
    </source>
</evidence>